<dbReference type="SUPFAM" id="SSF51569">
    <property type="entry name" value="Aldolase"/>
    <property type="match status" value="1"/>
</dbReference>
<feature type="binding site" evidence="10">
    <location>
        <position position="258"/>
    </location>
    <ligand>
        <name>Mg(2+)</name>
        <dbReference type="ChEBI" id="CHEBI:18420"/>
    </ligand>
</feature>
<dbReference type="GO" id="GO:0008270">
    <property type="term" value="F:zinc ion binding"/>
    <property type="evidence" value="ECO:0007669"/>
    <property type="project" value="TreeGrafter"/>
</dbReference>
<dbReference type="InterPro" id="IPR030656">
    <property type="entry name" value="ALAD_AS"/>
</dbReference>
<comment type="pathway">
    <text evidence="1">Porphyrin-containing compound metabolism; protoporphyrin-IX biosynthesis; coproporphyrinogen-III from 5-aminolevulinate: step 1/4.</text>
</comment>
<evidence type="ECO:0000256" key="6">
    <source>
        <dbReference type="ARBA" id="ARBA00023239"/>
    </source>
</evidence>
<dbReference type="PANTHER" id="PTHR11458:SF0">
    <property type="entry name" value="DELTA-AMINOLEVULINIC ACID DEHYDRATASE"/>
    <property type="match status" value="1"/>
</dbReference>
<name>A0A2M9G1D6_9PROT</name>
<comment type="caution">
    <text evidence="13">The sequence shown here is derived from an EMBL/GenBank/DDBJ whole genome shotgun (WGS) entry which is preliminary data.</text>
</comment>
<feature type="active site" description="Schiff-base intermediate with substrate" evidence="9">
    <location>
        <position position="273"/>
    </location>
</feature>
<gene>
    <name evidence="13" type="ORF">CVT23_10735</name>
</gene>
<dbReference type="InterPro" id="IPR001731">
    <property type="entry name" value="ALAD"/>
</dbReference>
<comment type="similarity">
    <text evidence="2 12">Belongs to the ALAD family.</text>
</comment>
<dbReference type="GO" id="GO:0004655">
    <property type="term" value="F:porphobilinogen synthase activity"/>
    <property type="evidence" value="ECO:0007669"/>
    <property type="project" value="UniProtKB-EC"/>
</dbReference>
<organism evidence="13 14">
    <name type="scientific">Minwuia thermotolerans</name>
    <dbReference type="NCBI Taxonomy" id="2056226"/>
    <lineage>
        <taxon>Bacteria</taxon>
        <taxon>Pseudomonadati</taxon>
        <taxon>Pseudomonadota</taxon>
        <taxon>Alphaproteobacteria</taxon>
        <taxon>Minwuiales</taxon>
        <taxon>Minwuiaceae</taxon>
        <taxon>Minwuia</taxon>
    </lineage>
</organism>
<dbReference type="GO" id="GO:0005829">
    <property type="term" value="C:cytosol"/>
    <property type="evidence" value="ECO:0007669"/>
    <property type="project" value="TreeGrafter"/>
</dbReference>
<dbReference type="FunFam" id="3.20.20.70:FF:000019">
    <property type="entry name" value="Delta-aminolevulinic acid dehydratase"/>
    <property type="match status" value="1"/>
</dbReference>
<evidence type="ECO:0000256" key="9">
    <source>
        <dbReference type="PIRSR" id="PIRSR001415-1"/>
    </source>
</evidence>
<keyword evidence="14" id="KW-1185">Reference proteome</keyword>
<dbReference type="EMBL" id="PHIG01000032">
    <property type="protein sequence ID" value="PJK29530.1"/>
    <property type="molecule type" value="Genomic_DNA"/>
</dbReference>
<keyword evidence="10" id="KW-0479">Metal-binding</keyword>
<evidence type="ECO:0000256" key="11">
    <source>
        <dbReference type="RuleBase" id="RU000515"/>
    </source>
</evidence>
<evidence type="ECO:0000256" key="7">
    <source>
        <dbReference type="ARBA" id="ARBA00023244"/>
    </source>
</evidence>
<evidence type="ECO:0000256" key="5">
    <source>
        <dbReference type="ARBA" id="ARBA00023133"/>
    </source>
</evidence>
<dbReference type="PROSITE" id="PS00169">
    <property type="entry name" value="D_ALA_DEHYDRATASE"/>
    <property type="match status" value="1"/>
</dbReference>
<dbReference type="UniPathway" id="UPA00251">
    <property type="reaction ID" value="UER00318"/>
</dbReference>
<dbReference type="InterPro" id="IPR013785">
    <property type="entry name" value="Aldolase_TIM"/>
</dbReference>
<dbReference type="Proteomes" id="UP000229498">
    <property type="component" value="Unassembled WGS sequence"/>
</dbReference>
<evidence type="ECO:0000256" key="4">
    <source>
        <dbReference type="ARBA" id="ARBA00020771"/>
    </source>
</evidence>
<dbReference type="PRINTS" id="PR00144">
    <property type="entry name" value="DALDHYDRTASE"/>
</dbReference>
<dbReference type="EC" id="4.2.1.24" evidence="3 11"/>
<evidence type="ECO:0000313" key="13">
    <source>
        <dbReference type="EMBL" id="PJK29530.1"/>
    </source>
</evidence>
<comment type="subunit">
    <text evidence="11">Homooctamer.</text>
</comment>
<sequence>MSENPLPFRRPAPEAERADLPLSAYPRVRLRRPRASDWSRRLVAENVLTVDDLIWPVFVHEGDDVIDVPSMPGVRRHSVDSLVDAVGEAGELGVPLIAIFPAVDAERKNDEGTEATNPDNVVCRAVRAVKQHVPDVGVLCDAALDPFTSHGHDGLIRDGYVQNDITLEVLIRQALIQVEAGCDIIAPSDMMDGRVGAIREALEAHGHHNVQIMSYAAKYASAFYGPFRDAIGSKANLGKATKATYQMNPANGDEAMREVAMDIAEGADMVMVKPGMPYLDLCRRVKDAFHLPTFAYQVSGEYAMLNAAADNGWLDREKVMMESLLSFKRAGCDGVLTYFAVEAAKRIRAGD</sequence>
<dbReference type="NCBIfam" id="NF006762">
    <property type="entry name" value="PRK09283.1"/>
    <property type="match status" value="1"/>
</dbReference>
<evidence type="ECO:0000313" key="14">
    <source>
        <dbReference type="Proteomes" id="UP000229498"/>
    </source>
</evidence>
<keyword evidence="10" id="KW-0460">Magnesium</keyword>
<evidence type="ECO:0000256" key="10">
    <source>
        <dbReference type="PIRSR" id="PIRSR001415-5"/>
    </source>
</evidence>
<dbReference type="AlphaFoldDB" id="A0A2M9G1D6"/>
<proteinExistence type="inferred from homology"/>
<keyword evidence="7 11" id="KW-0627">Porphyrin biosynthesis</keyword>
<dbReference type="CDD" id="cd04823">
    <property type="entry name" value="ALAD_PBGS_aspartate_rich"/>
    <property type="match status" value="1"/>
</dbReference>
<dbReference type="GO" id="GO:0006782">
    <property type="term" value="P:protoporphyrinogen IX biosynthetic process"/>
    <property type="evidence" value="ECO:0007669"/>
    <property type="project" value="UniProtKB-UniPathway"/>
</dbReference>
<keyword evidence="5" id="KW-0350">Heme biosynthesis</keyword>
<protein>
    <recommendedName>
        <fullName evidence="4 11">Delta-aminolevulinic acid dehydratase</fullName>
        <ecNumber evidence="3 11">4.2.1.24</ecNumber>
    </recommendedName>
</protein>
<evidence type="ECO:0000256" key="8">
    <source>
        <dbReference type="ARBA" id="ARBA00047651"/>
    </source>
</evidence>
<evidence type="ECO:0000256" key="2">
    <source>
        <dbReference type="ARBA" id="ARBA00008055"/>
    </source>
</evidence>
<dbReference type="OrthoDB" id="9805001at2"/>
<dbReference type="PIRSF" id="PIRSF001415">
    <property type="entry name" value="Porphbilin_synth"/>
    <property type="match status" value="1"/>
</dbReference>
<comment type="catalytic activity">
    <reaction evidence="8 11">
        <text>2 5-aminolevulinate = porphobilinogen + 2 H2O + H(+)</text>
        <dbReference type="Rhea" id="RHEA:24064"/>
        <dbReference type="ChEBI" id="CHEBI:15377"/>
        <dbReference type="ChEBI" id="CHEBI:15378"/>
        <dbReference type="ChEBI" id="CHEBI:58126"/>
        <dbReference type="ChEBI" id="CHEBI:356416"/>
        <dbReference type="EC" id="4.2.1.24"/>
    </reaction>
</comment>
<accession>A0A2M9G1D6</accession>
<keyword evidence="6 11" id="KW-0456">Lyase</keyword>
<evidence type="ECO:0000256" key="12">
    <source>
        <dbReference type="RuleBase" id="RU004161"/>
    </source>
</evidence>
<dbReference type="RefSeq" id="WP_109793554.1">
    <property type="nucleotide sequence ID" value="NZ_PHIG01000032.1"/>
</dbReference>
<reference evidence="13 14" key="1">
    <citation type="submission" date="2017-11" db="EMBL/GenBank/DDBJ databases">
        <title>Draft genome sequence of Rhizobiales bacterium SY3-13.</title>
        <authorList>
            <person name="Sun C."/>
        </authorList>
    </citation>
    <scope>NUCLEOTIDE SEQUENCE [LARGE SCALE GENOMIC DNA]</scope>
    <source>
        <strain evidence="13 14">SY3-13</strain>
    </source>
</reference>
<dbReference type="PANTHER" id="PTHR11458">
    <property type="entry name" value="DELTA-AMINOLEVULINIC ACID DEHYDRATASE"/>
    <property type="match status" value="1"/>
</dbReference>
<dbReference type="Gene3D" id="3.20.20.70">
    <property type="entry name" value="Aldolase class I"/>
    <property type="match status" value="1"/>
</dbReference>
<dbReference type="SMART" id="SM01004">
    <property type="entry name" value="ALAD"/>
    <property type="match status" value="1"/>
</dbReference>
<feature type="active site" description="Schiff-base intermediate with substrate" evidence="9">
    <location>
        <position position="218"/>
    </location>
</feature>
<evidence type="ECO:0000256" key="3">
    <source>
        <dbReference type="ARBA" id="ARBA00012053"/>
    </source>
</evidence>
<evidence type="ECO:0000256" key="1">
    <source>
        <dbReference type="ARBA" id="ARBA00004694"/>
    </source>
</evidence>
<dbReference type="Pfam" id="PF00490">
    <property type="entry name" value="ALAD"/>
    <property type="match status" value="1"/>
</dbReference>